<organism evidence="1 2">
    <name type="scientific">Magnetospirillum molischianum DSM 120</name>
    <dbReference type="NCBI Taxonomy" id="1150626"/>
    <lineage>
        <taxon>Bacteria</taxon>
        <taxon>Pseudomonadati</taxon>
        <taxon>Pseudomonadota</taxon>
        <taxon>Alphaproteobacteria</taxon>
        <taxon>Rhodospirillales</taxon>
        <taxon>Rhodospirillaceae</taxon>
        <taxon>Magnetospirillum</taxon>
    </lineage>
</organism>
<dbReference type="EMBL" id="CAHP01000047">
    <property type="protein sequence ID" value="CCG42891.1"/>
    <property type="molecule type" value="Genomic_DNA"/>
</dbReference>
<reference evidence="1 2" key="1">
    <citation type="journal article" date="2012" name="J. Bacteriol.">
        <title>Draft Genome Sequence of the Purple Photosynthetic Bacterium Phaeospirillum molischianum DSM120, a Particularly Versatile Bacterium.</title>
        <authorList>
            <person name="Duquesne K."/>
            <person name="Prima V."/>
            <person name="Ji B."/>
            <person name="Rouy Z."/>
            <person name="Medigue C."/>
            <person name="Talla E."/>
            <person name="Sturgis J.N."/>
        </authorList>
    </citation>
    <scope>NUCLEOTIDE SEQUENCE [LARGE SCALE GENOMIC DNA]</scope>
    <source>
        <strain evidence="2">DSM120</strain>
    </source>
</reference>
<proteinExistence type="predicted"/>
<evidence type="ECO:0000313" key="1">
    <source>
        <dbReference type="EMBL" id="CCG42891.1"/>
    </source>
</evidence>
<dbReference type="GO" id="GO:0000271">
    <property type="term" value="P:polysaccharide biosynthetic process"/>
    <property type="evidence" value="ECO:0007669"/>
    <property type="project" value="InterPro"/>
</dbReference>
<keyword evidence="2" id="KW-1185">Reference proteome</keyword>
<dbReference type="STRING" id="1150626.PHAMO_510005"/>
<dbReference type="eggNOG" id="COG3562">
    <property type="taxonomic scope" value="Bacteria"/>
</dbReference>
<dbReference type="RefSeq" id="WP_002730745.1">
    <property type="nucleotide sequence ID" value="NZ_CAHP01000047.1"/>
</dbReference>
<evidence type="ECO:0000313" key="2">
    <source>
        <dbReference type="Proteomes" id="UP000004169"/>
    </source>
</evidence>
<name>H8FX03_MAGML</name>
<protein>
    <submittedName>
        <fullName evidence="1">Capsule polysaccharide biosynthesis protein</fullName>
    </submittedName>
</protein>
<sequence length="412" mass="46561">MASSHHHFLFLQGNATWFYRRLGEALVQRGHAVTRINVCGGDRHFWGDWQAIDWRGGESGFGAFIAAEMAARGIDSVILFGDCRPLHRAALEQARQRGAAIWVFEEGYLRPHWVTLEREGVNGYSRLPSNADWYRKTARDLPPTPTPRPVGTGLWRRIWYDFRWQITNYLAPKRYPDYRTHRPYPIWAEYASWATRLATLRWRQAQALRVVSTLEAEGTPFYLFPLQLDTDAQIRVHSRFGGMMAAIETVLKSFAADAPMTARLVIKNHPLDNGWINYRRRIGQRAKALGIDTRVHFIDGGDLNTLIDQARGIVTVNSTVGMTALERGRPVICLGRAIYNIPGLTFTGPLQAFWREASSPDLALFEDFIAVVRAACLINGNFYTPEGIAIAVENSLPRLEGDRDLLATAPSP</sequence>
<dbReference type="CDD" id="cd16441">
    <property type="entry name" value="beta_Kdo_transferase_KpsS"/>
    <property type="match status" value="1"/>
</dbReference>
<dbReference type="Proteomes" id="UP000004169">
    <property type="component" value="Unassembled WGS sequence"/>
</dbReference>
<gene>
    <name evidence="1" type="ORF">PHAMO_510005</name>
</gene>
<dbReference type="AlphaFoldDB" id="H8FX03"/>
<dbReference type="InterPro" id="IPR007833">
    <property type="entry name" value="Capsule_polysaccharide_synth"/>
</dbReference>
<dbReference type="GO" id="GO:0015774">
    <property type="term" value="P:polysaccharide transport"/>
    <property type="evidence" value="ECO:0007669"/>
    <property type="project" value="InterPro"/>
</dbReference>
<comment type="caution">
    <text evidence="1">The sequence shown here is derived from an EMBL/GenBank/DDBJ whole genome shotgun (WGS) entry which is preliminary data.</text>
</comment>
<accession>H8FX03</accession>
<dbReference type="Pfam" id="PF05159">
    <property type="entry name" value="Capsule_synth"/>
    <property type="match status" value="1"/>
</dbReference>